<organism evidence="1">
    <name type="scientific">Picea glauca</name>
    <name type="common">White spruce</name>
    <name type="synonym">Pinus glauca</name>
    <dbReference type="NCBI Taxonomy" id="3330"/>
    <lineage>
        <taxon>Eukaryota</taxon>
        <taxon>Viridiplantae</taxon>
        <taxon>Streptophyta</taxon>
        <taxon>Embryophyta</taxon>
        <taxon>Tracheophyta</taxon>
        <taxon>Spermatophyta</taxon>
        <taxon>Pinopsida</taxon>
        <taxon>Pinidae</taxon>
        <taxon>Conifers I</taxon>
        <taxon>Pinales</taxon>
        <taxon>Pinaceae</taxon>
        <taxon>Picea</taxon>
    </lineage>
</organism>
<protein>
    <submittedName>
        <fullName evidence="1">Uncharacterized protein</fullName>
    </submittedName>
</protein>
<dbReference type="AlphaFoldDB" id="A0A117NG03"/>
<proteinExistence type="predicted"/>
<geneLocation type="mitochondrion" evidence="1"/>
<reference evidence="1" key="1">
    <citation type="journal article" date="2015" name="Genome Biol. Evol.">
        <title>Organellar Genomes of White Spruce (Picea glauca): Assembly and Annotation.</title>
        <authorList>
            <person name="Jackman S.D."/>
            <person name="Warren R.L."/>
            <person name="Gibb E.A."/>
            <person name="Vandervalk B.P."/>
            <person name="Mohamadi H."/>
            <person name="Chu J."/>
            <person name="Raymond A."/>
            <person name="Pleasance S."/>
            <person name="Coope R."/>
            <person name="Wildung M.R."/>
            <person name="Ritland C.E."/>
            <person name="Bousquet J."/>
            <person name="Jones S.J."/>
            <person name="Bohlmann J."/>
            <person name="Birol I."/>
        </authorList>
    </citation>
    <scope>NUCLEOTIDE SEQUENCE [LARGE SCALE GENOMIC DNA]</scope>
    <source>
        <tissue evidence="1">Flushing bud</tissue>
    </source>
</reference>
<comment type="caution">
    <text evidence="1">The sequence shown here is derived from an EMBL/GenBank/DDBJ whole genome shotgun (WGS) entry which is preliminary data.</text>
</comment>
<dbReference type="EMBL" id="LKAM01000014">
    <property type="protein sequence ID" value="KUM45980.1"/>
    <property type="molecule type" value="Genomic_DNA"/>
</dbReference>
<accession>A0A117NG03</accession>
<sequence>MSSYGQPYGCDSLTQSPGPLLCRAVPWRLCSFSQWLCLGQKLCSFSGAIMSAATWGVVYLNNRGRLNNYQSSI</sequence>
<gene>
    <name evidence="1" type="ORF">ABT39_MTgene2083</name>
</gene>
<keyword evidence="1" id="KW-0496">Mitochondrion</keyword>
<name>A0A117NG03_PICGL</name>
<evidence type="ECO:0000313" key="1">
    <source>
        <dbReference type="EMBL" id="KUM45980.1"/>
    </source>
</evidence>